<dbReference type="Pfam" id="PF17906">
    <property type="entry name" value="HTH_48"/>
    <property type="match status" value="1"/>
</dbReference>
<sequence>MATDKVHIRHCILYEFQQGKNATKACKLLLFRPMQHALSDTHFKSMNEIQKWLDGCILSKNTAFSRDGIHHLCPVAKPTGQ</sequence>
<proteinExistence type="predicted"/>
<protein>
    <recommendedName>
        <fullName evidence="1">Mos1 transposase HTH domain-containing protein</fullName>
    </recommendedName>
</protein>
<dbReference type="Proteomes" id="UP000053825">
    <property type="component" value="Unassembled WGS sequence"/>
</dbReference>
<evidence type="ECO:0000313" key="3">
    <source>
        <dbReference type="Proteomes" id="UP000053825"/>
    </source>
</evidence>
<dbReference type="EMBL" id="KQ414668">
    <property type="protein sequence ID" value="KOC64524.1"/>
    <property type="molecule type" value="Genomic_DNA"/>
</dbReference>
<gene>
    <name evidence="2" type="ORF">WH47_11988</name>
</gene>
<name>A0A0L7R0Z9_9HYME</name>
<keyword evidence="3" id="KW-1185">Reference proteome</keyword>
<dbReference type="AlphaFoldDB" id="A0A0L7R0Z9"/>
<evidence type="ECO:0000259" key="1">
    <source>
        <dbReference type="Pfam" id="PF17906"/>
    </source>
</evidence>
<reference evidence="2 3" key="1">
    <citation type="submission" date="2015-07" db="EMBL/GenBank/DDBJ databases">
        <title>The genome of Habropoda laboriosa.</title>
        <authorList>
            <person name="Pan H."/>
            <person name="Kapheim K."/>
        </authorList>
    </citation>
    <scope>NUCLEOTIDE SEQUENCE [LARGE SCALE GENOMIC DNA]</scope>
    <source>
        <strain evidence="2">0110345459</strain>
    </source>
</reference>
<feature type="domain" description="Mos1 transposase HTH" evidence="1">
    <location>
        <begin position="5"/>
        <end position="29"/>
    </location>
</feature>
<dbReference type="Gene3D" id="1.10.10.1450">
    <property type="match status" value="1"/>
</dbReference>
<dbReference type="InterPro" id="IPR041426">
    <property type="entry name" value="Mos1_HTH"/>
</dbReference>
<evidence type="ECO:0000313" key="2">
    <source>
        <dbReference type="EMBL" id="KOC64524.1"/>
    </source>
</evidence>
<organism evidence="2 3">
    <name type="scientific">Habropoda laboriosa</name>
    <dbReference type="NCBI Taxonomy" id="597456"/>
    <lineage>
        <taxon>Eukaryota</taxon>
        <taxon>Metazoa</taxon>
        <taxon>Ecdysozoa</taxon>
        <taxon>Arthropoda</taxon>
        <taxon>Hexapoda</taxon>
        <taxon>Insecta</taxon>
        <taxon>Pterygota</taxon>
        <taxon>Neoptera</taxon>
        <taxon>Endopterygota</taxon>
        <taxon>Hymenoptera</taxon>
        <taxon>Apocrita</taxon>
        <taxon>Aculeata</taxon>
        <taxon>Apoidea</taxon>
        <taxon>Anthophila</taxon>
        <taxon>Apidae</taxon>
        <taxon>Habropoda</taxon>
    </lineage>
</organism>
<accession>A0A0L7R0Z9</accession>